<dbReference type="Proteomes" id="UP000240322">
    <property type="component" value="Unassembled WGS sequence"/>
</dbReference>
<evidence type="ECO:0000313" key="9">
    <source>
        <dbReference type="Proteomes" id="UP000240322"/>
    </source>
</evidence>
<keyword evidence="2" id="KW-0479">Metal-binding</keyword>
<name>A0A2R6AUX3_9ARCH</name>
<dbReference type="PANTHER" id="PTHR43255:SF1">
    <property type="entry name" value="IRON-SULFUR-BINDING OXIDOREDUCTASE FADF-RELATED"/>
    <property type="match status" value="1"/>
</dbReference>
<dbReference type="InterPro" id="IPR017896">
    <property type="entry name" value="4Fe4S_Fe-S-bd"/>
</dbReference>
<accession>A0A2R6AUX3</accession>
<dbReference type="Pfam" id="PF13183">
    <property type="entry name" value="Fer4_8"/>
    <property type="match status" value="1"/>
</dbReference>
<sequence>MSNEKVFSKDSYNFQLKSGVKPPLEFALDNYLTFACRHKFCREVCPVYQATGNEGYIPYGFHTSLLALYKGIAKFEELGEMFVNCLYCGACQIRCPNTLFMGDFYKVTLTTIDLVRKIRGDLAKSGVVYLGLEDAKKEVENHLSTVDNKDVMLKWTSDLNLQIGGKKDIVLYVSRFMATQDTKTARLCAKLLQKAGVDFAVMPTTYAGISEPFDIGREDLFVQLAKQDIDMLKEMEAKIVIITDPHDYFYFKRDYPKIFGDLPFDIVFITEFLWRLIEDGKLKPVNEIKKKVAFHDPCTLNKLTGHWESPRKIISNIPGIEFINENHIDQWYYCCGNGVSITLRKAKPKLAQEIGLKRLTRVNDLGVSTLVLACPHCWDHFTEIETKTGIRIELINVIELLAKSVGV</sequence>
<protein>
    <submittedName>
        <fullName evidence="8">Uncharacterized protein</fullName>
    </submittedName>
</protein>
<feature type="domain" description="4Fe-4S ferredoxin-type" evidence="7">
    <location>
        <begin position="39"/>
        <end position="98"/>
    </location>
</feature>
<evidence type="ECO:0000259" key="6">
    <source>
        <dbReference type="Pfam" id="PF02754"/>
    </source>
</evidence>
<evidence type="ECO:0000256" key="2">
    <source>
        <dbReference type="ARBA" id="ARBA00022723"/>
    </source>
</evidence>
<gene>
    <name evidence="8" type="ORF">B9Q03_07490</name>
</gene>
<dbReference type="InterPro" id="IPR017900">
    <property type="entry name" value="4Fe4S_Fe_S_CS"/>
</dbReference>
<keyword evidence="3" id="KW-0560">Oxidoreductase</keyword>
<organism evidence="8 9">
    <name type="scientific">Candidatus Marsarchaeota G2 archaeon OSP_D</name>
    <dbReference type="NCBI Taxonomy" id="1978157"/>
    <lineage>
        <taxon>Archaea</taxon>
        <taxon>Candidatus Marsarchaeota</taxon>
        <taxon>Candidatus Marsarchaeota group 2</taxon>
    </lineage>
</organism>
<dbReference type="EMBL" id="NEXE01000071">
    <property type="protein sequence ID" value="PSN90170.1"/>
    <property type="molecule type" value="Genomic_DNA"/>
</dbReference>
<dbReference type="InterPro" id="IPR051460">
    <property type="entry name" value="HdrC_iron-sulfur_subunit"/>
</dbReference>
<evidence type="ECO:0000256" key="4">
    <source>
        <dbReference type="ARBA" id="ARBA00023004"/>
    </source>
</evidence>
<evidence type="ECO:0000256" key="1">
    <source>
        <dbReference type="ARBA" id="ARBA00022485"/>
    </source>
</evidence>
<dbReference type="GO" id="GO:0005886">
    <property type="term" value="C:plasma membrane"/>
    <property type="evidence" value="ECO:0007669"/>
    <property type="project" value="TreeGrafter"/>
</dbReference>
<feature type="domain" description="Cysteine-rich" evidence="6">
    <location>
        <begin position="292"/>
        <end position="378"/>
    </location>
</feature>
<comment type="caution">
    <text evidence="8">The sequence shown here is derived from an EMBL/GenBank/DDBJ whole genome shotgun (WGS) entry which is preliminary data.</text>
</comment>
<dbReference type="PANTHER" id="PTHR43255">
    <property type="entry name" value="IRON-SULFUR-BINDING OXIDOREDUCTASE FADF-RELATED-RELATED"/>
    <property type="match status" value="1"/>
</dbReference>
<evidence type="ECO:0000259" key="7">
    <source>
        <dbReference type="Pfam" id="PF13183"/>
    </source>
</evidence>
<dbReference type="GO" id="GO:0046872">
    <property type="term" value="F:metal ion binding"/>
    <property type="evidence" value="ECO:0007669"/>
    <property type="project" value="UniProtKB-KW"/>
</dbReference>
<dbReference type="AlphaFoldDB" id="A0A2R6AUX3"/>
<dbReference type="InterPro" id="IPR004017">
    <property type="entry name" value="Cys_rich_dom"/>
</dbReference>
<dbReference type="Pfam" id="PF02754">
    <property type="entry name" value="CCG"/>
    <property type="match status" value="1"/>
</dbReference>
<dbReference type="GO" id="GO:0016491">
    <property type="term" value="F:oxidoreductase activity"/>
    <property type="evidence" value="ECO:0007669"/>
    <property type="project" value="UniProtKB-KW"/>
</dbReference>
<evidence type="ECO:0000313" key="8">
    <source>
        <dbReference type="EMBL" id="PSN90170.1"/>
    </source>
</evidence>
<dbReference type="GO" id="GO:0051539">
    <property type="term" value="F:4 iron, 4 sulfur cluster binding"/>
    <property type="evidence" value="ECO:0007669"/>
    <property type="project" value="UniProtKB-KW"/>
</dbReference>
<keyword evidence="5" id="KW-0411">Iron-sulfur</keyword>
<evidence type="ECO:0000256" key="5">
    <source>
        <dbReference type="ARBA" id="ARBA00023014"/>
    </source>
</evidence>
<dbReference type="SUPFAM" id="SSF54862">
    <property type="entry name" value="4Fe-4S ferredoxins"/>
    <property type="match status" value="1"/>
</dbReference>
<reference evidence="8 9" key="1">
    <citation type="submission" date="2017-04" db="EMBL/GenBank/DDBJ databases">
        <title>Novel microbial lineages endemic to geothermal iron-oxide mats fill important gaps in the evolutionary history of Archaea.</title>
        <authorList>
            <person name="Jay Z.J."/>
            <person name="Beam J.P."/>
            <person name="Dlakic M."/>
            <person name="Rusch D.B."/>
            <person name="Kozubal M.A."/>
            <person name="Inskeep W.P."/>
        </authorList>
    </citation>
    <scope>NUCLEOTIDE SEQUENCE [LARGE SCALE GENOMIC DNA]</scope>
    <source>
        <strain evidence="8">OSP_D</strain>
    </source>
</reference>
<evidence type="ECO:0000256" key="3">
    <source>
        <dbReference type="ARBA" id="ARBA00023002"/>
    </source>
</evidence>
<dbReference type="PROSITE" id="PS00198">
    <property type="entry name" value="4FE4S_FER_1"/>
    <property type="match status" value="1"/>
</dbReference>
<keyword evidence="1" id="KW-0004">4Fe-4S</keyword>
<proteinExistence type="predicted"/>
<keyword evidence="4" id="KW-0408">Iron</keyword>